<dbReference type="PANTHER" id="PTHR33988:SF2">
    <property type="entry name" value="ENDORIBONUCLEASE MAZF"/>
    <property type="match status" value="1"/>
</dbReference>
<gene>
    <name evidence="3" type="ORF">HLB23_38570</name>
</gene>
<keyword evidence="2" id="KW-1277">Toxin-antitoxin system</keyword>
<organism evidence="3 4">
    <name type="scientific">Nocardia uniformis</name>
    <dbReference type="NCBI Taxonomy" id="53432"/>
    <lineage>
        <taxon>Bacteria</taxon>
        <taxon>Bacillati</taxon>
        <taxon>Actinomycetota</taxon>
        <taxon>Actinomycetes</taxon>
        <taxon>Mycobacteriales</taxon>
        <taxon>Nocardiaceae</taxon>
        <taxon>Nocardia</taxon>
    </lineage>
</organism>
<dbReference type="GO" id="GO:0004521">
    <property type="term" value="F:RNA endonuclease activity"/>
    <property type="evidence" value="ECO:0007669"/>
    <property type="project" value="TreeGrafter"/>
</dbReference>
<keyword evidence="4" id="KW-1185">Reference proteome</keyword>
<accession>A0A849CAY2</accession>
<comment type="similarity">
    <text evidence="1">Belongs to the PemK/MazF family.</text>
</comment>
<dbReference type="GO" id="GO:0016075">
    <property type="term" value="P:rRNA catabolic process"/>
    <property type="evidence" value="ECO:0007669"/>
    <property type="project" value="TreeGrafter"/>
</dbReference>
<dbReference type="EMBL" id="JABELX010000026">
    <property type="protein sequence ID" value="NNH75692.1"/>
    <property type="molecule type" value="Genomic_DNA"/>
</dbReference>
<dbReference type="Gene3D" id="2.30.30.110">
    <property type="match status" value="1"/>
</dbReference>
<dbReference type="InterPro" id="IPR003477">
    <property type="entry name" value="PemK-like"/>
</dbReference>
<evidence type="ECO:0000313" key="4">
    <source>
        <dbReference type="Proteomes" id="UP000586827"/>
    </source>
</evidence>
<dbReference type="GO" id="GO:0006402">
    <property type="term" value="P:mRNA catabolic process"/>
    <property type="evidence" value="ECO:0007669"/>
    <property type="project" value="TreeGrafter"/>
</dbReference>
<name>A0A849CAY2_9NOCA</name>
<sequence>MIRGLIYRVDLGDAKRGPEQRGRRYGVVLSRTDWNIVTIVPTSTSAASSPSRVEIEIDGVPTRLLIEQIRSIGVDDIKGEPVGCLSREDMTRLDLAIVRYLGLD</sequence>
<dbReference type="AlphaFoldDB" id="A0A849CAY2"/>
<dbReference type="SUPFAM" id="SSF50118">
    <property type="entry name" value="Cell growth inhibitor/plasmid maintenance toxic component"/>
    <property type="match status" value="1"/>
</dbReference>
<dbReference type="GO" id="GO:0003677">
    <property type="term" value="F:DNA binding"/>
    <property type="evidence" value="ECO:0007669"/>
    <property type="project" value="InterPro"/>
</dbReference>
<evidence type="ECO:0000256" key="2">
    <source>
        <dbReference type="ARBA" id="ARBA00022649"/>
    </source>
</evidence>
<dbReference type="InterPro" id="IPR011067">
    <property type="entry name" value="Plasmid_toxin/cell-grow_inhib"/>
</dbReference>
<dbReference type="Pfam" id="PF02452">
    <property type="entry name" value="PemK_toxin"/>
    <property type="match status" value="1"/>
</dbReference>
<dbReference type="RefSeq" id="WP_169815204.1">
    <property type="nucleotide sequence ID" value="NZ_JABELX010000026.1"/>
</dbReference>
<dbReference type="Proteomes" id="UP000586827">
    <property type="component" value="Unassembled WGS sequence"/>
</dbReference>
<dbReference type="PANTHER" id="PTHR33988">
    <property type="entry name" value="ENDORIBONUCLEASE MAZF-RELATED"/>
    <property type="match status" value="1"/>
</dbReference>
<comment type="caution">
    <text evidence="3">The sequence shown here is derived from an EMBL/GenBank/DDBJ whole genome shotgun (WGS) entry which is preliminary data.</text>
</comment>
<evidence type="ECO:0000313" key="3">
    <source>
        <dbReference type="EMBL" id="NNH75692.1"/>
    </source>
</evidence>
<protein>
    <submittedName>
        <fullName evidence="3">Type II toxin-antitoxin system PemK/MazF family toxin</fullName>
    </submittedName>
</protein>
<reference evidence="3 4" key="1">
    <citation type="submission" date="2020-05" db="EMBL/GenBank/DDBJ databases">
        <title>MicrobeNet Type strains.</title>
        <authorList>
            <person name="Nicholson A.C."/>
        </authorList>
    </citation>
    <scope>NUCLEOTIDE SEQUENCE [LARGE SCALE GENOMIC DNA]</scope>
    <source>
        <strain evidence="3 4">JCM 3224</strain>
    </source>
</reference>
<evidence type="ECO:0000256" key="1">
    <source>
        <dbReference type="ARBA" id="ARBA00007521"/>
    </source>
</evidence>
<proteinExistence type="inferred from homology"/>